<proteinExistence type="predicted"/>
<reference evidence="2 3" key="1">
    <citation type="submission" date="2017-03" db="EMBL/GenBank/DDBJ databases">
        <title>Draft genome sequence of Streptomyces scabrisporus NF3, endophyte isolated from Amphipterygium adstringens.</title>
        <authorList>
            <person name="Vazquez M."/>
            <person name="Ceapa C.D."/>
            <person name="Rodriguez Luna D."/>
            <person name="Sanchez Esquivel S."/>
        </authorList>
    </citation>
    <scope>NUCLEOTIDE SEQUENCE [LARGE SCALE GENOMIC DNA]</scope>
    <source>
        <strain evidence="2 3">NF3</strain>
    </source>
</reference>
<comment type="caution">
    <text evidence="2">The sequence shown here is derived from an EMBL/GenBank/DDBJ whole genome shotgun (WGS) entry which is preliminary data.</text>
</comment>
<name>A0A1T3P6E0_9ACTN</name>
<evidence type="ECO:0000313" key="3">
    <source>
        <dbReference type="Proteomes" id="UP000190037"/>
    </source>
</evidence>
<keyword evidence="3" id="KW-1185">Reference proteome</keyword>
<evidence type="ECO:0000259" key="1">
    <source>
        <dbReference type="Pfam" id="PF21836"/>
    </source>
</evidence>
<dbReference type="Pfam" id="PF21836">
    <property type="entry name" value="DUF6895"/>
    <property type="match status" value="1"/>
</dbReference>
<gene>
    <name evidence="2" type="ORF">B4N89_29565</name>
</gene>
<dbReference type="EMBL" id="MWQN01000001">
    <property type="protein sequence ID" value="OPC84521.1"/>
    <property type="molecule type" value="Genomic_DNA"/>
</dbReference>
<sequence>MNADVLKTAHTIGSRALRWLHDNAEFGTLPTHTIVDFNDRDGAYKPLGETALATSLMLREGVAGPSDLATARNLIGFAWEQFQCGNFLYERQLRHPLITDPLETYAHFARAGLRHEPMDLLQEHLADLRSVQGIELMPNRRLAVANASRVAGSNRRFDWTALAADTWLGLTPEPWLIDWMTAYCVTHTVFHVTDWGAHPELLPAEIQDYLRLWLPVWVDIWAEVSQFDLVGELLAVDACLTEPVCDARGWDRLAAAQHEDGLLPRDADPIDEDPKQAFKDHEHTAVVAIVAGTITLARSLGTTAAPVPA</sequence>
<accession>A0A1T3P6E0</accession>
<dbReference type="InterPro" id="IPR054190">
    <property type="entry name" value="DUF6895"/>
</dbReference>
<organism evidence="2 3">
    <name type="scientific">Embleya scabrispora</name>
    <dbReference type="NCBI Taxonomy" id="159449"/>
    <lineage>
        <taxon>Bacteria</taxon>
        <taxon>Bacillati</taxon>
        <taxon>Actinomycetota</taxon>
        <taxon>Actinomycetes</taxon>
        <taxon>Kitasatosporales</taxon>
        <taxon>Streptomycetaceae</taxon>
        <taxon>Embleya</taxon>
    </lineage>
</organism>
<evidence type="ECO:0000313" key="2">
    <source>
        <dbReference type="EMBL" id="OPC84521.1"/>
    </source>
</evidence>
<feature type="domain" description="DUF6895" evidence="1">
    <location>
        <begin position="14"/>
        <end position="292"/>
    </location>
</feature>
<dbReference type="OrthoDB" id="3685015at2"/>
<dbReference type="AlphaFoldDB" id="A0A1T3P6E0"/>
<protein>
    <recommendedName>
        <fullName evidence="1">DUF6895 domain-containing protein</fullName>
    </recommendedName>
</protein>
<dbReference type="STRING" id="159449.B4N89_29565"/>
<dbReference type="Proteomes" id="UP000190037">
    <property type="component" value="Unassembled WGS sequence"/>
</dbReference>
<dbReference type="RefSeq" id="WP_078978819.1">
    <property type="nucleotide sequence ID" value="NZ_MWQN01000001.1"/>
</dbReference>